<dbReference type="CDD" id="cd06171">
    <property type="entry name" value="Sigma70_r4"/>
    <property type="match status" value="1"/>
</dbReference>
<sequence length="170" mass="19141">MTDPAPVTDPGFEEFVTARWAPLYRTAYLLTGTRHEAEDLLQTALARTCVRWSSIRDKGAADAYVRRAMLHLAQRQWRRRGREVATEHVPDAGHDHLGSRADHVALWDAVRRLPARMRAVVVLRYYEDLSVAQTAHELGCSEGTVKSQTHHAVRQLRAALPALELSEDPA</sequence>
<dbReference type="SUPFAM" id="SSF88659">
    <property type="entry name" value="Sigma3 and sigma4 domains of RNA polymerase sigma factors"/>
    <property type="match status" value="1"/>
</dbReference>
<dbReference type="InterPro" id="IPR013324">
    <property type="entry name" value="RNA_pol_sigma_r3/r4-like"/>
</dbReference>
<dbReference type="Proteomes" id="UP000077868">
    <property type="component" value="Chromosome"/>
</dbReference>
<gene>
    <name evidence="8" type="primary">sigE_3</name>
    <name evidence="8" type="ORF">I601_0478</name>
</gene>
<comment type="similarity">
    <text evidence="1">Belongs to the sigma-70 factor family. ECF subfamily.</text>
</comment>
<dbReference type="PATRIC" id="fig|1300347.3.peg.479"/>
<dbReference type="GO" id="GO:0006352">
    <property type="term" value="P:DNA-templated transcription initiation"/>
    <property type="evidence" value="ECO:0007669"/>
    <property type="project" value="InterPro"/>
</dbReference>
<name>A0A1A9GGX8_9ACTN</name>
<dbReference type="OrthoDB" id="3678480at2"/>
<dbReference type="AlphaFoldDB" id="A0A1A9GGX8"/>
<evidence type="ECO:0000259" key="6">
    <source>
        <dbReference type="Pfam" id="PF04542"/>
    </source>
</evidence>
<organism evidence="8 9">
    <name type="scientific">Nocardioides dokdonensis FR1436</name>
    <dbReference type="NCBI Taxonomy" id="1300347"/>
    <lineage>
        <taxon>Bacteria</taxon>
        <taxon>Bacillati</taxon>
        <taxon>Actinomycetota</taxon>
        <taxon>Actinomycetes</taxon>
        <taxon>Propionibacteriales</taxon>
        <taxon>Nocardioidaceae</taxon>
        <taxon>Nocardioides</taxon>
    </lineage>
</organism>
<dbReference type="InterPro" id="IPR007627">
    <property type="entry name" value="RNA_pol_sigma70_r2"/>
</dbReference>
<dbReference type="InterPro" id="IPR013325">
    <property type="entry name" value="RNA_pol_sigma_r2"/>
</dbReference>
<dbReference type="STRING" id="1300347.I601_0478"/>
<dbReference type="NCBIfam" id="TIGR02983">
    <property type="entry name" value="SigE-fam_strep"/>
    <property type="match status" value="1"/>
</dbReference>
<evidence type="ECO:0000256" key="1">
    <source>
        <dbReference type="ARBA" id="ARBA00010641"/>
    </source>
</evidence>
<accession>A0A1A9GGX8</accession>
<feature type="domain" description="RNA polymerase sigma factor 70 region 4 type 2" evidence="7">
    <location>
        <begin position="104"/>
        <end position="156"/>
    </location>
</feature>
<keyword evidence="9" id="KW-1185">Reference proteome</keyword>
<dbReference type="NCBIfam" id="TIGR02937">
    <property type="entry name" value="sigma70-ECF"/>
    <property type="match status" value="1"/>
</dbReference>
<evidence type="ECO:0000256" key="2">
    <source>
        <dbReference type="ARBA" id="ARBA00023015"/>
    </source>
</evidence>
<dbReference type="InterPro" id="IPR014325">
    <property type="entry name" value="RNA_pol_sigma-E_actinobac"/>
</dbReference>
<dbReference type="RefSeq" id="WP_068105947.1">
    <property type="nucleotide sequence ID" value="NZ_CP015079.1"/>
</dbReference>
<evidence type="ECO:0000256" key="4">
    <source>
        <dbReference type="ARBA" id="ARBA00023125"/>
    </source>
</evidence>
<dbReference type="Pfam" id="PF08281">
    <property type="entry name" value="Sigma70_r4_2"/>
    <property type="match status" value="1"/>
</dbReference>
<keyword evidence="3" id="KW-0731">Sigma factor</keyword>
<feature type="domain" description="RNA polymerase sigma-70 region 2" evidence="6">
    <location>
        <begin position="23"/>
        <end position="82"/>
    </location>
</feature>
<evidence type="ECO:0000313" key="8">
    <source>
        <dbReference type="EMBL" id="ANH36930.1"/>
    </source>
</evidence>
<dbReference type="InterPro" id="IPR013249">
    <property type="entry name" value="RNA_pol_sigma70_r4_t2"/>
</dbReference>
<protein>
    <submittedName>
        <fullName evidence="8">RNA polymerase sigma-E factor</fullName>
    </submittedName>
</protein>
<dbReference type="InterPro" id="IPR036388">
    <property type="entry name" value="WH-like_DNA-bd_sf"/>
</dbReference>
<proteinExistence type="inferred from homology"/>
<keyword evidence="5" id="KW-0804">Transcription</keyword>
<dbReference type="GO" id="GO:0016987">
    <property type="term" value="F:sigma factor activity"/>
    <property type="evidence" value="ECO:0007669"/>
    <property type="project" value="UniProtKB-KW"/>
</dbReference>
<evidence type="ECO:0000259" key="7">
    <source>
        <dbReference type="Pfam" id="PF08281"/>
    </source>
</evidence>
<dbReference type="PANTHER" id="PTHR43133">
    <property type="entry name" value="RNA POLYMERASE ECF-TYPE SIGMA FACTO"/>
    <property type="match status" value="1"/>
</dbReference>
<keyword evidence="2" id="KW-0805">Transcription regulation</keyword>
<evidence type="ECO:0000256" key="3">
    <source>
        <dbReference type="ARBA" id="ARBA00023082"/>
    </source>
</evidence>
<dbReference type="Gene3D" id="1.10.1740.10">
    <property type="match status" value="1"/>
</dbReference>
<dbReference type="Pfam" id="PF04542">
    <property type="entry name" value="Sigma70_r2"/>
    <property type="match status" value="1"/>
</dbReference>
<evidence type="ECO:0000313" key="9">
    <source>
        <dbReference type="Proteomes" id="UP000077868"/>
    </source>
</evidence>
<dbReference type="SUPFAM" id="SSF88946">
    <property type="entry name" value="Sigma2 domain of RNA polymerase sigma factors"/>
    <property type="match status" value="1"/>
</dbReference>
<dbReference type="GO" id="GO:0003677">
    <property type="term" value="F:DNA binding"/>
    <property type="evidence" value="ECO:0007669"/>
    <property type="project" value="UniProtKB-KW"/>
</dbReference>
<dbReference type="InterPro" id="IPR039425">
    <property type="entry name" value="RNA_pol_sigma-70-like"/>
</dbReference>
<keyword evidence="4" id="KW-0238">DNA-binding</keyword>
<dbReference type="EMBL" id="CP015079">
    <property type="protein sequence ID" value="ANH36930.1"/>
    <property type="molecule type" value="Genomic_DNA"/>
</dbReference>
<dbReference type="KEGG" id="ndk:I601_0478"/>
<dbReference type="PANTHER" id="PTHR43133:SF50">
    <property type="entry name" value="ECF RNA POLYMERASE SIGMA FACTOR SIGM"/>
    <property type="match status" value="1"/>
</dbReference>
<evidence type="ECO:0000256" key="5">
    <source>
        <dbReference type="ARBA" id="ARBA00023163"/>
    </source>
</evidence>
<dbReference type="Gene3D" id="1.10.10.10">
    <property type="entry name" value="Winged helix-like DNA-binding domain superfamily/Winged helix DNA-binding domain"/>
    <property type="match status" value="1"/>
</dbReference>
<dbReference type="InterPro" id="IPR014284">
    <property type="entry name" value="RNA_pol_sigma-70_dom"/>
</dbReference>
<reference evidence="8 9" key="1">
    <citation type="submission" date="2016-03" db="EMBL/GenBank/DDBJ databases">
        <title>Complete genome sequence of a soil Actinobacterium, Nocardioides dokdonensis FR1436.</title>
        <authorList>
            <person name="Kwon S.-K."/>
            <person name="Kim K."/>
            <person name="Kim J.F."/>
        </authorList>
    </citation>
    <scope>NUCLEOTIDE SEQUENCE [LARGE SCALE GENOMIC DNA]</scope>
    <source>
        <strain evidence="8 9">FR1436</strain>
    </source>
</reference>